<dbReference type="EC" id="5.4.2.11" evidence="2"/>
<evidence type="ECO:0000256" key="3">
    <source>
        <dbReference type="ARBA" id="ARBA00022432"/>
    </source>
</evidence>
<dbReference type="SMART" id="SM00855">
    <property type="entry name" value="PGAM"/>
    <property type="match status" value="1"/>
</dbReference>
<dbReference type="Proteomes" id="UP001549773">
    <property type="component" value="Unassembled WGS sequence"/>
</dbReference>
<comment type="similarity">
    <text evidence="1">Belongs to the phosphoglycerate mutase family. BPG-dependent PGAM subfamily.</text>
</comment>
<evidence type="ECO:0000256" key="1">
    <source>
        <dbReference type="ARBA" id="ARBA00006717"/>
    </source>
</evidence>
<organism evidence="6 7">
    <name type="scientific">Sediminicola luteus</name>
    <dbReference type="NCBI Taxonomy" id="319238"/>
    <lineage>
        <taxon>Bacteria</taxon>
        <taxon>Pseudomonadati</taxon>
        <taxon>Bacteroidota</taxon>
        <taxon>Flavobacteriia</taxon>
        <taxon>Flavobacteriales</taxon>
        <taxon>Flavobacteriaceae</taxon>
        <taxon>Sediminicola</taxon>
    </lineage>
</organism>
<dbReference type="InterPro" id="IPR005952">
    <property type="entry name" value="Phosphogly_mut1"/>
</dbReference>
<name>A0ABV2TZ94_9FLAO</name>
<evidence type="ECO:0000256" key="4">
    <source>
        <dbReference type="ARBA" id="ARBA00023152"/>
    </source>
</evidence>
<reference evidence="6 7" key="1">
    <citation type="submission" date="2024-07" db="EMBL/GenBank/DDBJ databases">
        <title>The genome sequence of type strain Sediminicola luteus GDMCC 1.2596T.</title>
        <authorList>
            <person name="Liu Y."/>
        </authorList>
    </citation>
    <scope>NUCLEOTIDE SEQUENCE [LARGE SCALE GENOMIC DNA]</scope>
    <source>
        <strain evidence="6 7">GDMCC 1.2596</strain>
    </source>
</reference>
<protein>
    <recommendedName>
        <fullName evidence="2">phosphoglycerate mutase (2,3-diphosphoglycerate-dependent)</fullName>
        <ecNumber evidence="2">5.4.2.11</ecNumber>
    </recommendedName>
</protein>
<dbReference type="Pfam" id="PF00300">
    <property type="entry name" value="His_Phos_1"/>
    <property type="match status" value="1"/>
</dbReference>
<dbReference type="EMBL" id="JBEWYP010000007">
    <property type="protein sequence ID" value="MET7030170.1"/>
    <property type="molecule type" value="Genomic_DNA"/>
</dbReference>
<dbReference type="SUPFAM" id="SSF53254">
    <property type="entry name" value="Phosphoglycerate mutase-like"/>
    <property type="match status" value="1"/>
</dbReference>
<keyword evidence="3" id="KW-0312">Gluconeogenesis</keyword>
<evidence type="ECO:0000256" key="5">
    <source>
        <dbReference type="ARBA" id="ARBA00023235"/>
    </source>
</evidence>
<dbReference type="InterPro" id="IPR013078">
    <property type="entry name" value="His_Pase_superF_clade-1"/>
</dbReference>
<dbReference type="InterPro" id="IPR029033">
    <property type="entry name" value="His_PPase_superfam"/>
</dbReference>
<evidence type="ECO:0000313" key="7">
    <source>
        <dbReference type="Proteomes" id="UP001549773"/>
    </source>
</evidence>
<keyword evidence="7" id="KW-1185">Reference proteome</keyword>
<keyword evidence="5" id="KW-0413">Isomerase</keyword>
<accession>A0ABV2TZ94</accession>
<dbReference type="Gene3D" id="3.40.50.1240">
    <property type="entry name" value="Phosphoglycerate mutase-like"/>
    <property type="match status" value="1"/>
</dbReference>
<dbReference type="RefSeq" id="WP_354618962.1">
    <property type="nucleotide sequence ID" value="NZ_JBEWYP010000007.1"/>
</dbReference>
<dbReference type="PANTHER" id="PTHR11931">
    <property type="entry name" value="PHOSPHOGLYCERATE MUTASE"/>
    <property type="match status" value="1"/>
</dbReference>
<dbReference type="CDD" id="cd07067">
    <property type="entry name" value="HP_PGM_like"/>
    <property type="match status" value="1"/>
</dbReference>
<proteinExistence type="inferred from homology"/>
<sequence length="162" mass="18422">MKTLILIRHGKSSWDYQVDDQDRPLKERGIKDGHLVGSALKSKNISIDAAFSSPANRALHTCMIVLRKLDFPLHKLRITKELYDFSGEDVFHFVKNLDNQYETVLIFGHNYAFTNVANSLGSKAIDNVPTTGMVQLNFSVDRWDDIAKGTTEQIIFPKQLKK</sequence>
<evidence type="ECO:0000256" key="2">
    <source>
        <dbReference type="ARBA" id="ARBA00012028"/>
    </source>
</evidence>
<keyword evidence="4" id="KW-0324">Glycolysis</keyword>
<gene>
    <name evidence="6" type="ORF">ABXZ32_12225</name>
</gene>
<comment type="caution">
    <text evidence="6">The sequence shown here is derived from an EMBL/GenBank/DDBJ whole genome shotgun (WGS) entry which is preliminary data.</text>
</comment>
<evidence type="ECO:0000313" key="6">
    <source>
        <dbReference type="EMBL" id="MET7030170.1"/>
    </source>
</evidence>